<dbReference type="GO" id="GO:0003676">
    <property type="term" value="F:nucleic acid binding"/>
    <property type="evidence" value="ECO:0007669"/>
    <property type="project" value="InterPro"/>
</dbReference>
<dbReference type="RefSeq" id="WP_295325163.1">
    <property type="nucleotide sequence ID" value="NZ_LT598653.1"/>
</dbReference>
<dbReference type="InterPro" id="IPR036397">
    <property type="entry name" value="RNaseH_sf"/>
</dbReference>
<dbReference type="SUPFAM" id="SSF53098">
    <property type="entry name" value="Ribonuclease H-like"/>
    <property type="match status" value="1"/>
</dbReference>
<protein>
    <submittedName>
        <fullName evidence="1">Uncharacterized protein</fullName>
    </submittedName>
</protein>
<dbReference type="AlphaFoldDB" id="A0A1Y5PUM4"/>
<name>A0A1Y5PUM4_9SPHN</name>
<proteinExistence type="predicted"/>
<dbReference type="Gene3D" id="3.30.420.10">
    <property type="entry name" value="Ribonuclease H-like superfamily/Ribonuclease H"/>
    <property type="match status" value="1"/>
</dbReference>
<accession>A0A1Y5PUM4</accession>
<sequence>MRAFIDFEASSLGRRGYPIEVGWVLENGDEASFLILPLAKWTDWDSAAEAVHGISRAQLAAEGVPADIVANRLVDALQGHEVLASAPSWDGKWLSALLRAAELPRHAVRVLDTDTALAELAAALLAPVLPSGDVHRATRKILASAAERFAGQKPAHRALADAKRERERWLAVSDLAHSYASRF</sequence>
<gene>
    <name evidence="1" type="ORF">SPPYR_1205</name>
</gene>
<reference evidence="1" key="1">
    <citation type="submission" date="2016-03" db="EMBL/GenBank/DDBJ databases">
        <authorList>
            <person name="Ploux O."/>
        </authorList>
    </citation>
    <scope>NUCLEOTIDE SEQUENCE</scope>
    <source>
        <strain evidence="1">UC10</strain>
    </source>
</reference>
<evidence type="ECO:0000313" key="1">
    <source>
        <dbReference type="EMBL" id="SBV32325.1"/>
    </source>
</evidence>
<dbReference type="KEGG" id="sphu:SPPYR_1205"/>
<dbReference type="InterPro" id="IPR012337">
    <property type="entry name" value="RNaseH-like_sf"/>
</dbReference>
<dbReference type="EMBL" id="LT598653">
    <property type="protein sequence ID" value="SBV32325.1"/>
    <property type="molecule type" value="Genomic_DNA"/>
</dbReference>
<organism evidence="1">
    <name type="scientific">uncultured Sphingopyxis sp</name>
    <dbReference type="NCBI Taxonomy" id="310581"/>
    <lineage>
        <taxon>Bacteria</taxon>
        <taxon>Pseudomonadati</taxon>
        <taxon>Pseudomonadota</taxon>
        <taxon>Alphaproteobacteria</taxon>
        <taxon>Sphingomonadales</taxon>
        <taxon>Sphingomonadaceae</taxon>
        <taxon>Sphingopyxis</taxon>
        <taxon>environmental samples</taxon>
    </lineage>
</organism>